<sequence length="73" mass="8334">MSRPNLAGQRDFCRLRGRSTEIHAIEQIDWFRVECPLKHPDVQRDVYETFDWQPIGNRGDHPCGAQGTEAAPG</sequence>
<reference evidence="1" key="1">
    <citation type="submission" date="2015-10" db="EMBL/GenBank/DDBJ databases">
        <authorList>
            <person name="Gilbert D.G."/>
        </authorList>
    </citation>
    <scope>NUCLEOTIDE SEQUENCE</scope>
    <source>
        <strain evidence="1">Phyl III-seqv23</strain>
    </source>
</reference>
<dbReference type="AlphaFoldDB" id="A0A0S4WWQ4"/>
<organism evidence="1">
    <name type="scientific">Ralstonia solanacearum</name>
    <name type="common">Pseudomonas solanacearum</name>
    <dbReference type="NCBI Taxonomy" id="305"/>
    <lineage>
        <taxon>Bacteria</taxon>
        <taxon>Pseudomonadati</taxon>
        <taxon>Pseudomonadota</taxon>
        <taxon>Betaproteobacteria</taxon>
        <taxon>Burkholderiales</taxon>
        <taxon>Burkholderiaceae</taxon>
        <taxon>Ralstonia</taxon>
        <taxon>Ralstonia solanacearum species complex</taxon>
    </lineage>
</organism>
<dbReference type="EMBL" id="LN899820">
    <property type="protein sequence ID" value="CUV56019.1"/>
    <property type="molecule type" value="Genomic_DNA"/>
</dbReference>
<gene>
    <name evidence="1" type="ORF">RUN215_v1_650015</name>
</gene>
<protein>
    <submittedName>
        <fullName evidence="1">Uncharacterized protein</fullName>
    </submittedName>
</protein>
<proteinExistence type="predicted"/>
<accession>A0A0S4WWQ4</accession>
<name>A0A0S4WWQ4_RALSL</name>
<evidence type="ECO:0000313" key="1">
    <source>
        <dbReference type="EMBL" id="CUV56019.1"/>
    </source>
</evidence>